<organism evidence="2 3">
    <name type="scientific">Clostridium gasigenes</name>
    <dbReference type="NCBI Taxonomy" id="94869"/>
    <lineage>
        <taxon>Bacteria</taxon>
        <taxon>Bacillati</taxon>
        <taxon>Bacillota</taxon>
        <taxon>Clostridia</taxon>
        <taxon>Eubacteriales</taxon>
        <taxon>Clostridiaceae</taxon>
        <taxon>Clostridium</taxon>
    </lineage>
</organism>
<protein>
    <recommendedName>
        <fullName evidence="4">DUF148 domain-containing protein</fullName>
    </recommendedName>
</protein>
<feature type="signal peptide" evidence="1">
    <location>
        <begin position="1"/>
        <end position="20"/>
    </location>
</feature>
<name>A0A7X0SEH2_9CLOT</name>
<evidence type="ECO:0000256" key="1">
    <source>
        <dbReference type="SAM" id="SignalP"/>
    </source>
</evidence>
<dbReference type="Proteomes" id="UP000585258">
    <property type="component" value="Unassembled WGS sequence"/>
</dbReference>
<feature type="chain" id="PRO_5038504592" description="DUF148 domain-containing protein" evidence="1">
    <location>
        <begin position="21"/>
        <end position="153"/>
    </location>
</feature>
<dbReference type="EMBL" id="JACKWY010000010">
    <property type="protein sequence ID" value="MBB6716035.1"/>
    <property type="molecule type" value="Genomic_DNA"/>
</dbReference>
<gene>
    <name evidence="2" type="ORF">H7E68_15120</name>
</gene>
<proteinExistence type="predicted"/>
<dbReference type="RefSeq" id="WP_185165157.1">
    <property type="nucleotide sequence ID" value="NZ_JACKWY010000010.1"/>
</dbReference>
<dbReference type="AlphaFoldDB" id="A0A7X0SEH2"/>
<evidence type="ECO:0000313" key="3">
    <source>
        <dbReference type="Proteomes" id="UP000585258"/>
    </source>
</evidence>
<comment type="caution">
    <text evidence="2">The sequence shown here is derived from an EMBL/GenBank/DDBJ whole genome shotgun (WGS) entry which is preliminary data.</text>
</comment>
<evidence type="ECO:0008006" key="4">
    <source>
        <dbReference type="Google" id="ProtNLM"/>
    </source>
</evidence>
<accession>A0A7X0SEH2</accession>
<sequence length="153" mass="18234">MKKKILLVILIASLNFQQYSTLTFNSTTLNNPIEANLIYYINKTNIERPHDKEKIESFWNSENESFLSPEEKEKLNVLKRKVESGENLTVEERQILSEFRSDTIRKKLGDARFERYKKLIEKREKQTKGQLEIELSKEEKTEIYNFEKEIKGK</sequence>
<keyword evidence="1" id="KW-0732">Signal</keyword>
<evidence type="ECO:0000313" key="2">
    <source>
        <dbReference type="EMBL" id="MBB6716035.1"/>
    </source>
</evidence>
<reference evidence="2 3" key="1">
    <citation type="submission" date="2020-08" db="EMBL/GenBank/DDBJ databases">
        <title>Clostridia isolated from Swiss meat.</title>
        <authorList>
            <person name="Wambui J."/>
            <person name="Stevens M.J.A."/>
            <person name="Stephan R."/>
        </authorList>
    </citation>
    <scope>NUCLEOTIDE SEQUENCE [LARGE SCALE GENOMIC DNA]</scope>
    <source>
        <strain evidence="2 3">CM001</strain>
    </source>
</reference>